<dbReference type="Gene3D" id="3.30.300.30">
    <property type="match status" value="1"/>
</dbReference>
<dbReference type="PANTHER" id="PTHR43767:SF1">
    <property type="entry name" value="NONRIBOSOMAL PEPTIDE SYNTHASE PES1 (EUROFUNG)-RELATED"/>
    <property type="match status" value="1"/>
</dbReference>
<keyword evidence="4" id="KW-0067">ATP-binding</keyword>
<dbReference type="GO" id="GO:0016878">
    <property type="term" value="F:acid-thiol ligase activity"/>
    <property type="evidence" value="ECO:0007669"/>
    <property type="project" value="UniProtKB-ARBA"/>
</dbReference>
<evidence type="ECO:0000313" key="7">
    <source>
        <dbReference type="EMBL" id="SFK82489.1"/>
    </source>
</evidence>
<evidence type="ECO:0000313" key="8">
    <source>
        <dbReference type="Proteomes" id="UP000198928"/>
    </source>
</evidence>
<dbReference type="SUPFAM" id="SSF56801">
    <property type="entry name" value="Acetyl-CoA synthetase-like"/>
    <property type="match status" value="1"/>
</dbReference>
<evidence type="ECO:0000259" key="6">
    <source>
        <dbReference type="Pfam" id="PF13193"/>
    </source>
</evidence>
<dbReference type="Gene3D" id="2.30.38.10">
    <property type="entry name" value="Luciferase, Domain 3"/>
    <property type="match status" value="1"/>
</dbReference>
<accession>A0A1I4CQC6</accession>
<dbReference type="InterPro" id="IPR020845">
    <property type="entry name" value="AMP-binding_CS"/>
</dbReference>
<feature type="domain" description="AMP-binding enzyme C-terminal" evidence="6">
    <location>
        <begin position="445"/>
        <end position="521"/>
    </location>
</feature>
<dbReference type="InterPro" id="IPR025110">
    <property type="entry name" value="AMP-bd_C"/>
</dbReference>
<dbReference type="InterPro" id="IPR045851">
    <property type="entry name" value="AMP-bd_C_sf"/>
</dbReference>
<dbReference type="AlphaFoldDB" id="A0A1I4CQC6"/>
<evidence type="ECO:0000256" key="2">
    <source>
        <dbReference type="ARBA" id="ARBA00022598"/>
    </source>
</evidence>
<dbReference type="RefSeq" id="WP_245793627.1">
    <property type="nucleotide sequence ID" value="NZ_FOSG01000009.1"/>
</dbReference>
<sequence>MLEGCVPWPEEFAHRYREAGHWRGELLGDLVRPWARRDPARTALVGGGVRWSYAELDRRADRLAAGLAARGMAPRERVVVQLPNVPELVVLCLALFRLGALPVFALPAHRESELRHLLEASAASWLVVPDRYLGEDHRVLARRVEEVGGVGRERVLVAGDAEEFTALGDADADPAPLPPPDPGDVALFLLSGGTTGLPKLIPRTHQDYVYNLRVTAQNARLGPGDAYLAVLPVAHNYALGCPGALGTLHTGGKVVLAPTPSIDDTFPLVERERVTVTGLVPPLALLWKDAAAALSADLSSLRLVQVGGAKFGAEAARAFGPALGCSLQQSFGMAEGLLCQSAPDDPPEVVATTQGRPLSPADEIRVVDSRGADVAPGEPGELLTRGPYTIRGYYRAEEHNAVAFTPDGFFRTGDLVRLLPGGHLVVEGRIKDQINRGGDKIAAEELENHLLAHPRIHDCAVVATPDALLGERVCAFVVPRGEHAPDRAEVTRFLRERGVAAFKLPDRVERAGSLPRTAVGKVDKNTLRSAARRTSEAGGAA</sequence>
<proteinExistence type="inferred from homology"/>
<feature type="domain" description="AMP-dependent synthetase/ligase" evidence="5">
    <location>
        <begin position="34"/>
        <end position="394"/>
    </location>
</feature>
<dbReference type="Pfam" id="PF00501">
    <property type="entry name" value="AMP-binding"/>
    <property type="match status" value="1"/>
</dbReference>
<dbReference type="PROSITE" id="PS00455">
    <property type="entry name" value="AMP_BINDING"/>
    <property type="match status" value="1"/>
</dbReference>
<keyword evidence="8" id="KW-1185">Reference proteome</keyword>
<evidence type="ECO:0000256" key="3">
    <source>
        <dbReference type="ARBA" id="ARBA00022741"/>
    </source>
</evidence>
<dbReference type="Gene3D" id="3.40.50.980">
    <property type="match status" value="2"/>
</dbReference>
<evidence type="ECO:0000259" key="5">
    <source>
        <dbReference type="Pfam" id="PF00501"/>
    </source>
</evidence>
<keyword evidence="2 7" id="KW-0436">Ligase</keyword>
<keyword evidence="3" id="KW-0547">Nucleotide-binding</keyword>
<name>A0A1I4CQC6_9ACTN</name>
<dbReference type="EMBL" id="FOSG01000009">
    <property type="protein sequence ID" value="SFK82489.1"/>
    <property type="molecule type" value="Genomic_DNA"/>
</dbReference>
<organism evidence="7 8">
    <name type="scientific">Streptomyces pini</name>
    <dbReference type="NCBI Taxonomy" id="1520580"/>
    <lineage>
        <taxon>Bacteria</taxon>
        <taxon>Bacillati</taxon>
        <taxon>Actinomycetota</taxon>
        <taxon>Actinomycetes</taxon>
        <taxon>Kitasatosporales</taxon>
        <taxon>Streptomycetaceae</taxon>
        <taxon>Streptomyces</taxon>
    </lineage>
</organism>
<reference evidence="8" key="1">
    <citation type="submission" date="2016-10" db="EMBL/GenBank/DDBJ databases">
        <authorList>
            <person name="Varghese N."/>
            <person name="Submissions S."/>
        </authorList>
    </citation>
    <scope>NUCLEOTIDE SEQUENCE [LARGE SCALE GENOMIC DNA]</scope>
    <source>
        <strain evidence="8">PL19</strain>
    </source>
</reference>
<protein>
    <submittedName>
        <fullName evidence="7">2,3-dihydroxybenzoate-AMP ligase</fullName>
    </submittedName>
</protein>
<dbReference type="GO" id="GO:0005524">
    <property type="term" value="F:ATP binding"/>
    <property type="evidence" value="ECO:0007669"/>
    <property type="project" value="UniProtKB-KW"/>
</dbReference>
<dbReference type="Pfam" id="PF13193">
    <property type="entry name" value="AMP-binding_C"/>
    <property type="match status" value="1"/>
</dbReference>
<gene>
    <name evidence="7" type="ORF">SAMN05192584_10966</name>
</gene>
<comment type="similarity">
    <text evidence="1">Belongs to the ATP-dependent AMP-binding enzyme family.</text>
</comment>
<evidence type="ECO:0000256" key="1">
    <source>
        <dbReference type="ARBA" id="ARBA00006432"/>
    </source>
</evidence>
<dbReference type="FunFam" id="2.30.38.10:FF:000003">
    <property type="entry name" value="Vibriobactin-specific 2,3-dihydroxybenzoate-AMP ligase"/>
    <property type="match status" value="1"/>
</dbReference>
<evidence type="ECO:0000256" key="4">
    <source>
        <dbReference type="ARBA" id="ARBA00022840"/>
    </source>
</evidence>
<dbReference type="Proteomes" id="UP000198928">
    <property type="component" value="Unassembled WGS sequence"/>
</dbReference>
<dbReference type="InterPro" id="IPR050237">
    <property type="entry name" value="ATP-dep_AMP-bd_enzyme"/>
</dbReference>
<dbReference type="InterPro" id="IPR000873">
    <property type="entry name" value="AMP-dep_synth/lig_dom"/>
</dbReference>
<dbReference type="PANTHER" id="PTHR43767">
    <property type="entry name" value="LONG-CHAIN-FATTY-ACID--COA LIGASE"/>
    <property type="match status" value="1"/>
</dbReference>
<dbReference type="FunFam" id="3.30.300.30:FF:000008">
    <property type="entry name" value="2,3-dihydroxybenzoate-AMP ligase"/>
    <property type="match status" value="1"/>
</dbReference>